<evidence type="ECO:0000256" key="10">
    <source>
        <dbReference type="ARBA" id="ARBA00023034"/>
    </source>
</evidence>
<keyword evidence="4" id="KW-0808">Transferase</keyword>
<organism evidence="15 16">
    <name type="scientific">Hymenobacter saemangeumensis</name>
    <dbReference type="NCBI Taxonomy" id="1084522"/>
    <lineage>
        <taxon>Bacteria</taxon>
        <taxon>Pseudomonadati</taxon>
        <taxon>Bacteroidota</taxon>
        <taxon>Cytophagia</taxon>
        <taxon>Cytophagales</taxon>
        <taxon>Hymenobacteraceae</taxon>
        <taxon>Hymenobacter</taxon>
    </lineage>
</organism>
<reference evidence="16" key="1">
    <citation type="journal article" date="2019" name="Int. J. Syst. Evol. Microbiol.">
        <title>The Global Catalogue of Microorganisms (GCM) 10K type strain sequencing project: providing services to taxonomists for standard genome sequencing and annotation.</title>
        <authorList>
            <consortium name="The Broad Institute Genomics Platform"/>
            <consortium name="The Broad Institute Genome Sequencing Center for Infectious Disease"/>
            <person name="Wu L."/>
            <person name="Ma J."/>
        </authorList>
    </citation>
    <scope>NUCLEOTIDE SEQUENCE [LARGE SCALE GENOMIC DNA]</scope>
    <source>
        <strain evidence="16">JCM 17923</strain>
    </source>
</reference>
<evidence type="ECO:0000256" key="2">
    <source>
        <dbReference type="ARBA" id="ARBA00004648"/>
    </source>
</evidence>
<dbReference type="PANTHER" id="PTHR46025">
    <property type="entry name" value="XYLOSYLTRANSFERASE OXT"/>
    <property type="match status" value="1"/>
</dbReference>
<sequence>MRLAHLILAHKNPGQVERLIRALEHEQFDFYIHLDAQADLAGFARLQALPRVRFVQPRHLVRWGSYSIVEATLQGMREILGSGISYDFINLLSGQDYPIQPADAIYRFFASQPGRSFFSVEAQGSAWWQHAISRVEQYHTVYYKFRLQYALERLLNRLLPRRRFPLSYQLYGGPYGTWWTMDRACATYLVRFMDEHAHVRRFSRFTWGSDEFLLSTILMNSPLRHNVVNDSYRYIDWSGGGASPKLLTLADFPALQASDRLFARKFDVAHDAAILDMIDQQLLHLKPASSC</sequence>
<evidence type="ECO:0000256" key="4">
    <source>
        <dbReference type="ARBA" id="ARBA00022679"/>
    </source>
</evidence>
<evidence type="ECO:0000256" key="9">
    <source>
        <dbReference type="ARBA" id="ARBA00022989"/>
    </source>
</evidence>
<keyword evidence="6" id="KW-0479">Metal-binding</keyword>
<keyword evidence="11" id="KW-0472">Membrane</keyword>
<keyword evidence="5" id="KW-0812">Transmembrane</keyword>
<evidence type="ECO:0000256" key="12">
    <source>
        <dbReference type="ARBA" id="ARBA00023157"/>
    </source>
</evidence>
<keyword evidence="10" id="KW-0333">Golgi apparatus</keyword>
<dbReference type="Proteomes" id="UP001501153">
    <property type="component" value="Unassembled WGS sequence"/>
</dbReference>
<evidence type="ECO:0000256" key="6">
    <source>
        <dbReference type="ARBA" id="ARBA00022723"/>
    </source>
</evidence>
<evidence type="ECO:0000256" key="1">
    <source>
        <dbReference type="ARBA" id="ARBA00004323"/>
    </source>
</evidence>
<name>A0ABP8HX37_9BACT</name>
<keyword evidence="3" id="KW-0328">Glycosyltransferase</keyword>
<proteinExistence type="predicted"/>
<evidence type="ECO:0000256" key="3">
    <source>
        <dbReference type="ARBA" id="ARBA00022676"/>
    </source>
</evidence>
<evidence type="ECO:0000313" key="15">
    <source>
        <dbReference type="EMBL" id="GAA4346495.1"/>
    </source>
</evidence>
<evidence type="ECO:0000256" key="14">
    <source>
        <dbReference type="ARBA" id="ARBA00042865"/>
    </source>
</evidence>
<evidence type="ECO:0000256" key="5">
    <source>
        <dbReference type="ARBA" id="ARBA00022692"/>
    </source>
</evidence>
<evidence type="ECO:0000256" key="13">
    <source>
        <dbReference type="ARBA" id="ARBA00023180"/>
    </source>
</evidence>
<comment type="caution">
    <text evidence="15">The sequence shown here is derived from an EMBL/GenBank/DDBJ whole genome shotgun (WGS) entry which is preliminary data.</text>
</comment>
<dbReference type="RefSeq" id="WP_345232793.1">
    <property type="nucleotide sequence ID" value="NZ_BAABGZ010000004.1"/>
</dbReference>
<accession>A0ABP8HX37</accession>
<dbReference type="Pfam" id="PF02485">
    <property type="entry name" value="Branch"/>
    <property type="match status" value="1"/>
</dbReference>
<dbReference type="PANTHER" id="PTHR46025:SF3">
    <property type="entry name" value="XYLOSYLTRANSFERASE OXT"/>
    <property type="match status" value="1"/>
</dbReference>
<evidence type="ECO:0000256" key="7">
    <source>
        <dbReference type="ARBA" id="ARBA00022824"/>
    </source>
</evidence>
<protein>
    <recommendedName>
        <fullName evidence="14">Peptide O-xylosyltransferase</fullName>
    </recommendedName>
</protein>
<evidence type="ECO:0000256" key="8">
    <source>
        <dbReference type="ARBA" id="ARBA00022968"/>
    </source>
</evidence>
<evidence type="ECO:0000313" key="16">
    <source>
        <dbReference type="Proteomes" id="UP001501153"/>
    </source>
</evidence>
<keyword evidence="16" id="KW-1185">Reference proteome</keyword>
<dbReference type="InterPro" id="IPR003406">
    <property type="entry name" value="Glyco_trans_14"/>
</dbReference>
<keyword evidence="12" id="KW-1015">Disulfide bond</keyword>
<keyword evidence="7" id="KW-0256">Endoplasmic reticulum</keyword>
<keyword evidence="9" id="KW-1133">Transmembrane helix</keyword>
<dbReference type="EMBL" id="BAABGZ010000004">
    <property type="protein sequence ID" value="GAA4346495.1"/>
    <property type="molecule type" value="Genomic_DNA"/>
</dbReference>
<evidence type="ECO:0000256" key="11">
    <source>
        <dbReference type="ARBA" id="ARBA00023136"/>
    </source>
</evidence>
<keyword evidence="8" id="KW-0735">Signal-anchor</keyword>
<gene>
    <name evidence="15" type="ORF">GCM10023185_00950</name>
</gene>
<comment type="subcellular location">
    <subcellularLocation>
        <location evidence="2">Endoplasmic reticulum membrane</location>
        <topology evidence="2">Single-pass type II membrane protein</topology>
    </subcellularLocation>
    <subcellularLocation>
        <location evidence="1">Golgi apparatus membrane</location>
        <topology evidence="1">Single-pass type II membrane protein</topology>
    </subcellularLocation>
</comment>
<dbReference type="InterPro" id="IPR043538">
    <property type="entry name" value="XYLT"/>
</dbReference>
<keyword evidence="13" id="KW-0325">Glycoprotein</keyword>